<dbReference type="SUPFAM" id="SSF89562">
    <property type="entry name" value="RraA-like"/>
    <property type="match status" value="1"/>
</dbReference>
<evidence type="ECO:0000256" key="10">
    <source>
        <dbReference type="ARBA" id="ARBA00032305"/>
    </source>
</evidence>
<keyword evidence="13" id="KW-0489">Methyltransferase</keyword>
<dbReference type="RefSeq" id="WP_143528302.1">
    <property type="nucleotide sequence ID" value="NZ_AP019791.1"/>
</dbReference>
<organism evidence="13 14">
    <name type="scientific">Rubrobacter xylanophilus</name>
    <dbReference type="NCBI Taxonomy" id="49319"/>
    <lineage>
        <taxon>Bacteria</taxon>
        <taxon>Bacillati</taxon>
        <taxon>Actinomycetota</taxon>
        <taxon>Rubrobacteria</taxon>
        <taxon>Rubrobacterales</taxon>
        <taxon>Rubrobacteraceae</taxon>
        <taxon>Rubrobacter</taxon>
    </lineage>
</organism>
<keyword evidence="12" id="KW-0479">Metal-binding</keyword>
<evidence type="ECO:0000256" key="9">
    <source>
        <dbReference type="ARBA" id="ARBA00030169"/>
    </source>
</evidence>
<evidence type="ECO:0000313" key="14">
    <source>
        <dbReference type="Proteomes" id="UP000318065"/>
    </source>
</evidence>
<comment type="subunit">
    <text evidence="4">Homotrimer.</text>
</comment>
<dbReference type="EMBL" id="AP019791">
    <property type="protein sequence ID" value="BBL80275.1"/>
    <property type="molecule type" value="Genomic_DNA"/>
</dbReference>
<dbReference type="EC" id="4.1.3.17" evidence="5"/>
<dbReference type="GO" id="GO:0032259">
    <property type="term" value="P:methylation"/>
    <property type="evidence" value="ECO:0007669"/>
    <property type="project" value="UniProtKB-KW"/>
</dbReference>
<comment type="cofactor">
    <cofactor evidence="12">
        <name>Mg(2+)</name>
        <dbReference type="ChEBI" id="CHEBI:18420"/>
    </cofactor>
</comment>
<dbReference type="EC" id="4.1.1.112" evidence="6"/>
<evidence type="ECO:0000256" key="1">
    <source>
        <dbReference type="ARBA" id="ARBA00001342"/>
    </source>
</evidence>
<dbReference type="Gene3D" id="3.50.30.40">
    <property type="entry name" value="Ribonuclease E inhibitor RraA/RraA-like"/>
    <property type="match status" value="1"/>
</dbReference>
<comment type="function">
    <text evidence="8">Catalyzes the aldol cleavage of 4-hydroxy-4-methyl-2-oxoglutarate (HMG) into 2 molecules of pyruvate. Also contains a secondary oxaloacetate (OAA) decarboxylase activity due to the common pyruvate enolate transition state formed following C-C bond cleavage in the retro-aldol and decarboxylation reactions.</text>
</comment>
<evidence type="ECO:0000256" key="7">
    <source>
        <dbReference type="ARBA" id="ARBA00016549"/>
    </source>
</evidence>
<dbReference type="GO" id="GO:0047443">
    <property type="term" value="F:4-hydroxy-4-methyl-2-oxoglutarate aldolase activity"/>
    <property type="evidence" value="ECO:0007669"/>
    <property type="project" value="UniProtKB-EC"/>
</dbReference>
<protein>
    <recommendedName>
        <fullName evidence="7">Putative 4-hydroxy-4-methyl-2-oxoglutarate aldolase</fullName>
        <ecNumber evidence="6">4.1.1.112</ecNumber>
        <ecNumber evidence="5">4.1.3.17</ecNumber>
    </recommendedName>
    <alternativeName>
        <fullName evidence="10">Oxaloacetate decarboxylase</fullName>
    </alternativeName>
    <alternativeName>
        <fullName evidence="9">RraA-like protein</fullName>
    </alternativeName>
</protein>
<dbReference type="Proteomes" id="UP000318065">
    <property type="component" value="Chromosome"/>
</dbReference>
<comment type="cofactor">
    <cofactor evidence="2">
        <name>a divalent metal cation</name>
        <dbReference type="ChEBI" id="CHEBI:60240"/>
    </cofactor>
</comment>
<sequence>MSGVCGELARLGVATVYEASGRRGLVDASFVQVVPGSRVAGPARTVLCGQDDNLMVHAVMERVRPGDVLVITMPEPAPVALVGELLAVQAKTHGAAGVLVDASVRDLEELRELGLPVWARWVRVRGATKTEVGRLDVPVEVGGARISPGDIVVLDADGAVVVEAGRAGEVLEAGRAREERERDFRKKLEAGELSYDLHGLREVVEGGTS</sequence>
<evidence type="ECO:0000256" key="3">
    <source>
        <dbReference type="ARBA" id="ARBA00008621"/>
    </source>
</evidence>
<dbReference type="OrthoDB" id="943692at2"/>
<dbReference type="InterPro" id="IPR005493">
    <property type="entry name" value="RraA/RraA-like"/>
</dbReference>
<feature type="binding site" evidence="12">
    <location>
        <position position="106"/>
    </location>
    <ligand>
        <name>Mg(2+)</name>
        <dbReference type="ChEBI" id="CHEBI:18420"/>
    </ligand>
</feature>
<dbReference type="GO" id="GO:0008948">
    <property type="term" value="F:oxaloacetate decarboxylase activity"/>
    <property type="evidence" value="ECO:0007669"/>
    <property type="project" value="UniProtKB-EC"/>
</dbReference>
<evidence type="ECO:0000256" key="2">
    <source>
        <dbReference type="ARBA" id="ARBA00001968"/>
    </source>
</evidence>
<dbReference type="CDD" id="cd16841">
    <property type="entry name" value="RraA_family"/>
    <property type="match status" value="1"/>
</dbReference>
<dbReference type="AlphaFoldDB" id="A0A510HLQ8"/>
<feature type="binding site" evidence="12">
    <location>
        <begin position="83"/>
        <end position="86"/>
    </location>
    <ligand>
        <name>substrate</name>
    </ligand>
</feature>
<reference evidence="13" key="1">
    <citation type="journal article" date="2019" name="Microbiol. Resour. Announc.">
        <title>Complete Genome Sequence of Rubrobacter xylanophilus Strain AA3-22, Isolated from Arima Onsen in Japan.</title>
        <authorList>
            <person name="Tomariguchi N."/>
            <person name="Miyazaki K."/>
        </authorList>
    </citation>
    <scope>NUCLEOTIDE SEQUENCE [LARGE SCALE GENOMIC DNA]</scope>
    <source>
        <strain evidence="13">AA3-22</strain>
    </source>
</reference>
<dbReference type="Pfam" id="PF03737">
    <property type="entry name" value="RraA-like"/>
    <property type="match status" value="1"/>
</dbReference>
<evidence type="ECO:0000256" key="8">
    <source>
        <dbReference type="ARBA" id="ARBA00025046"/>
    </source>
</evidence>
<dbReference type="InterPro" id="IPR036704">
    <property type="entry name" value="RraA/RraA-like_sf"/>
</dbReference>
<gene>
    <name evidence="13" type="ORF">RxyAA322_21290</name>
</gene>
<dbReference type="PANTHER" id="PTHR33254">
    <property type="entry name" value="4-HYDROXY-4-METHYL-2-OXOGLUTARATE ALDOLASE 3-RELATED"/>
    <property type="match status" value="1"/>
</dbReference>
<evidence type="ECO:0000256" key="4">
    <source>
        <dbReference type="ARBA" id="ARBA00011233"/>
    </source>
</evidence>
<accession>A0A510HLQ8</accession>
<dbReference type="GO" id="GO:0008168">
    <property type="term" value="F:methyltransferase activity"/>
    <property type="evidence" value="ECO:0007669"/>
    <property type="project" value="UniProtKB-KW"/>
</dbReference>
<evidence type="ECO:0000256" key="6">
    <source>
        <dbReference type="ARBA" id="ARBA00012947"/>
    </source>
</evidence>
<feature type="binding site" evidence="12">
    <location>
        <position position="105"/>
    </location>
    <ligand>
        <name>substrate</name>
    </ligand>
</feature>
<dbReference type="NCBIfam" id="NF006731">
    <property type="entry name" value="PRK09262.1"/>
    <property type="match status" value="1"/>
</dbReference>
<evidence type="ECO:0000256" key="12">
    <source>
        <dbReference type="PIRSR" id="PIRSR605493-1"/>
    </source>
</evidence>
<evidence type="ECO:0000313" key="13">
    <source>
        <dbReference type="EMBL" id="BBL80275.1"/>
    </source>
</evidence>
<proteinExistence type="inferred from homology"/>
<keyword evidence="13" id="KW-0808">Transferase</keyword>
<comment type="catalytic activity">
    <reaction evidence="1">
        <text>4-hydroxy-4-methyl-2-oxoglutarate = 2 pyruvate</text>
        <dbReference type="Rhea" id="RHEA:22748"/>
        <dbReference type="ChEBI" id="CHEBI:15361"/>
        <dbReference type="ChEBI" id="CHEBI:58276"/>
        <dbReference type="EC" id="4.1.3.17"/>
    </reaction>
</comment>
<evidence type="ECO:0000256" key="5">
    <source>
        <dbReference type="ARBA" id="ARBA00012213"/>
    </source>
</evidence>
<evidence type="ECO:0000256" key="11">
    <source>
        <dbReference type="ARBA" id="ARBA00047973"/>
    </source>
</evidence>
<comment type="similarity">
    <text evidence="3">Belongs to the class II aldolase/RraA-like family.</text>
</comment>
<dbReference type="PANTHER" id="PTHR33254:SF16">
    <property type="entry name" value="BLR3842 PROTEIN"/>
    <property type="match status" value="1"/>
</dbReference>
<keyword evidence="14" id="KW-1185">Reference proteome</keyword>
<name>A0A510HLQ8_9ACTN</name>
<comment type="catalytic activity">
    <reaction evidence="11">
        <text>oxaloacetate + H(+) = pyruvate + CO2</text>
        <dbReference type="Rhea" id="RHEA:15641"/>
        <dbReference type="ChEBI" id="CHEBI:15361"/>
        <dbReference type="ChEBI" id="CHEBI:15378"/>
        <dbReference type="ChEBI" id="CHEBI:16452"/>
        <dbReference type="ChEBI" id="CHEBI:16526"/>
        <dbReference type="EC" id="4.1.1.112"/>
    </reaction>
</comment>
<keyword evidence="12" id="KW-0460">Magnesium</keyword>
<dbReference type="GO" id="GO:0046872">
    <property type="term" value="F:metal ion binding"/>
    <property type="evidence" value="ECO:0007669"/>
    <property type="project" value="UniProtKB-KW"/>
</dbReference>